<feature type="domain" description="CBS" evidence="14">
    <location>
        <begin position="7"/>
        <end position="66"/>
    </location>
</feature>
<dbReference type="InterPro" id="IPR046342">
    <property type="entry name" value="CBS_dom_sf"/>
</dbReference>
<dbReference type="CDD" id="cd00082">
    <property type="entry name" value="HisKA"/>
    <property type="match status" value="1"/>
</dbReference>
<dbReference type="InterPro" id="IPR050736">
    <property type="entry name" value="Sensor_HK_Regulatory"/>
</dbReference>
<evidence type="ECO:0000259" key="13">
    <source>
        <dbReference type="PROSITE" id="PS50109"/>
    </source>
</evidence>
<dbReference type="Gene3D" id="3.10.580.10">
    <property type="entry name" value="CBS-domain"/>
    <property type="match status" value="1"/>
</dbReference>
<evidence type="ECO:0000256" key="7">
    <source>
        <dbReference type="ARBA" id="ARBA00022777"/>
    </source>
</evidence>
<evidence type="ECO:0000259" key="14">
    <source>
        <dbReference type="PROSITE" id="PS51371"/>
    </source>
</evidence>
<comment type="caution">
    <text evidence="15">The sequence shown here is derived from an EMBL/GenBank/DDBJ whole genome shotgun (WGS) entry which is preliminary data.</text>
</comment>
<evidence type="ECO:0000256" key="1">
    <source>
        <dbReference type="ARBA" id="ARBA00000085"/>
    </source>
</evidence>
<dbReference type="PRINTS" id="PR00344">
    <property type="entry name" value="BCTRLSENSOR"/>
</dbReference>
<organism evidence="15 16">
    <name type="scientific">Rhodovibrio salinarum</name>
    <dbReference type="NCBI Taxonomy" id="1087"/>
    <lineage>
        <taxon>Bacteria</taxon>
        <taxon>Pseudomonadati</taxon>
        <taxon>Pseudomonadota</taxon>
        <taxon>Alphaproteobacteria</taxon>
        <taxon>Rhodospirillales</taxon>
        <taxon>Rhodovibrionaceae</taxon>
        <taxon>Rhodovibrio</taxon>
    </lineage>
</organism>
<dbReference type="InterPro" id="IPR000644">
    <property type="entry name" value="CBS_dom"/>
</dbReference>
<evidence type="ECO:0000256" key="4">
    <source>
        <dbReference type="ARBA" id="ARBA00022553"/>
    </source>
</evidence>
<reference evidence="15" key="2">
    <citation type="journal article" date="2020" name="Microorganisms">
        <title>Osmotic Adaptation and Compatible Solute Biosynthesis of Phototrophic Bacteria as Revealed from Genome Analyses.</title>
        <authorList>
            <person name="Imhoff J.F."/>
            <person name="Rahn T."/>
            <person name="Kunzel S."/>
            <person name="Keller A."/>
            <person name="Neulinger S.C."/>
        </authorList>
    </citation>
    <scope>NUCLEOTIDE SEQUENCE</scope>
    <source>
        <strain evidence="15">DSM 9154</strain>
    </source>
</reference>
<dbReference type="SMART" id="SM00388">
    <property type="entry name" value="HisKA"/>
    <property type="match status" value="1"/>
</dbReference>
<dbReference type="InterPro" id="IPR036890">
    <property type="entry name" value="HATPase_C_sf"/>
</dbReference>
<dbReference type="Pfam" id="PF02518">
    <property type="entry name" value="HATPase_c"/>
    <property type="match status" value="1"/>
</dbReference>
<keyword evidence="16" id="KW-1185">Reference proteome</keyword>
<keyword evidence="11" id="KW-0129">CBS domain</keyword>
<dbReference type="Pfam" id="PF00571">
    <property type="entry name" value="CBS"/>
    <property type="match status" value="1"/>
</dbReference>
<gene>
    <name evidence="15" type="ORF">CKO21_09635</name>
</gene>
<keyword evidence="8" id="KW-0067">ATP-binding</keyword>
<dbReference type="InterPro" id="IPR003661">
    <property type="entry name" value="HisK_dim/P_dom"/>
</dbReference>
<keyword evidence="6" id="KW-0547">Nucleotide-binding</keyword>
<comment type="catalytic activity">
    <reaction evidence="1">
        <text>ATP + protein L-histidine = ADP + protein N-phospho-L-histidine.</text>
        <dbReference type="EC" id="2.7.13.3"/>
    </reaction>
</comment>
<keyword evidence="7" id="KW-0418">Kinase</keyword>
<protein>
    <recommendedName>
        <fullName evidence="3">histidine kinase</fullName>
        <ecNumber evidence="3">2.7.13.3</ecNumber>
    </recommendedName>
</protein>
<accession>A0A934QIH3</accession>
<sequence length="397" mass="43031">MSAKSTIIRDLPTVTAEMRCGAVFELMRQYESGPAFAVLDSADWPVGLIARHALLQALAHPVTYALYENRPVRLLMNRDPLVIEAEDTIDRVSERIANDHPDAVDDGFIVVEDGRYLGIGTVLALLNSSVQNARTQIAELEVARTVAEHANQAKSTFLANMSHELRTPLNAVLGFADLLATGTAGPVSDRQAEYLRDIQSSGQRLLDLINDLLDLSRAESGRLDLVETRVDPTCLIEEVQRMLAPRVLGADIVFATEIATDAWVTADERKLLQILMNLATNAVKFTPSGGSVTMGAELQDDGGMLLWVRDTGVGIPSEELETVMTPFGRGREAMARQIEGSGIGLALTRVLVELHGGHLFLESAPKQGTTACAVLPAERTLQTKNEDQEQQQLSAGG</sequence>
<dbReference type="SUPFAM" id="SSF54631">
    <property type="entry name" value="CBS-domain pair"/>
    <property type="match status" value="1"/>
</dbReference>
<dbReference type="PROSITE" id="PS50109">
    <property type="entry name" value="HIS_KIN"/>
    <property type="match status" value="1"/>
</dbReference>
<evidence type="ECO:0000256" key="9">
    <source>
        <dbReference type="ARBA" id="ARBA00023012"/>
    </source>
</evidence>
<evidence type="ECO:0000256" key="6">
    <source>
        <dbReference type="ARBA" id="ARBA00022741"/>
    </source>
</evidence>
<evidence type="ECO:0000256" key="5">
    <source>
        <dbReference type="ARBA" id="ARBA00022679"/>
    </source>
</evidence>
<dbReference type="Pfam" id="PF00512">
    <property type="entry name" value="HisKA"/>
    <property type="match status" value="1"/>
</dbReference>
<dbReference type="GO" id="GO:0016020">
    <property type="term" value="C:membrane"/>
    <property type="evidence" value="ECO:0007669"/>
    <property type="project" value="UniProtKB-SubCell"/>
</dbReference>
<name>A0A934QIH3_9PROT</name>
<dbReference type="InterPro" id="IPR036097">
    <property type="entry name" value="HisK_dim/P_sf"/>
</dbReference>
<dbReference type="GO" id="GO:0005524">
    <property type="term" value="F:ATP binding"/>
    <property type="evidence" value="ECO:0007669"/>
    <property type="project" value="UniProtKB-KW"/>
</dbReference>
<dbReference type="Gene3D" id="3.30.565.10">
    <property type="entry name" value="Histidine kinase-like ATPase, C-terminal domain"/>
    <property type="match status" value="1"/>
</dbReference>
<evidence type="ECO:0000313" key="16">
    <source>
        <dbReference type="Proteomes" id="UP000778970"/>
    </source>
</evidence>
<dbReference type="EMBL" id="NRRE01000026">
    <property type="protein sequence ID" value="MBK1697504.1"/>
    <property type="molecule type" value="Genomic_DNA"/>
</dbReference>
<evidence type="ECO:0000256" key="12">
    <source>
        <dbReference type="SAM" id="Coils"/>
    </source>
</evidence>
<dbReference type="SUPFAM" id="SSF47384">
    <property type="entry name" value="Homodimeric domain of signal transducing histidine kinase"/>
    <property type="match status" value="1"/>
</dbReference>
<dbReference type="GO" id="GO:0000155">
    <property type="term" value="F:phosphorelay sensor kinase activity"/>
    <property type="evidence" value="ECO:0007669"/>
    <property type="project" value="InterPro"/>
</dbReference>
<keyword evidence="9" id="KW-0902">Two-component regulatory system</keyword>
<dbReference type="RefSeq" id="WP_051432172.1">
    <property type="nucleotide sequence ID" value="NZ_NRRE01000026.1"/>
</dbReference>
<evidence type="ECO:0000256" key="11">
    <source>
        <dbReference type="PROSITE-ProRule" id="PRU00703"/>
    </source>
</evidence>
<keyword evidence="5" id="KW-0808">Transferase</keyword>
<dbReference type="PANTHER" id="PTHR43711">
    <property type="entry name" value="TWO-COMPONENT HISTIDINE KINASE"/>
    <property type="match status" value="1"/>
</dbReference>
<dbReference type="Gene3D" id="1.10.287.130">
    <property type="match status" value="1"/>
</dbReference>
<evidence type="ECO:0000313" key="15">
    <source>
        <dbReference type="EMBL" id="MBK1697504.1"/>
    </source>
</evidence>
<dbReference type="AlphaFoldDB" id="A0A934QIH3"/>
<dbReference type="PROSITE" id="PS51371">
    <property type="entry name" value="CBS"/>
    <property type="match status" value="1"/>
</dbReference>
<evidence type="ECO:0000256" key="8">
    <source>
        <dbReference type="ARBA" id="ARBA00022840"/>
    </source>
</evidence>
<dbReference type="FunFam" id="1.10.287.130:FF:000038">
    <property type="entry name" value="Sensory transduction histidine kinase"/>
    <property type="match status" value="1"/>
</dbReference>
<dbReference type="InterPro" id="IPR005467">
    <property type="entry name" value="His_kinase_dom"/>
</dbReference>
<dbReference type="PANTHER" id="PTHR43711:SF31">
    <property type="entry name" value="HISTIDINE KINASE"/>
    <property type="match status" value="1"/>
</dbReference>
<evidence type="ECO:0000256" key="10">
    <source>
        <dbReference type="ARBA" id="ARBA00023136"/>
    </source>
</evidence>
<evidence type="ECO:0000256" key="2">
    <source>
        <dbReference type="ARBA" id="ARBA00004370"/>
    </source>
</evidence>
<keyword evidence="4" id="KW-0597">Phosphoprotein</keyword>
<feature type="domain" description="Histidine kinase" evidence="13">
    <location>
        <begin position="160"/>
        <end position="379"/>
    </location>
</feature>
<feature type="coiled-coil region" evidence="12">
    <location>
        <begin position="123"/>
        <end position="150"/>
    </location>
</feature>
<dbReference type="InterPro" id="IPR003594">
    <property type="entry name" value="HATPase_dom"/>
</dbReference>
<dbReference type="Proteomes" id="UP000778970">
    <property type="component" value="Unassembled WGS sequence"/>
</dbReference>
<dbReference type="SUPFAM" id="SSF55874">
    <property type="entry name" value="ATPase domain of HSP90 chaperone/DNA topoisomerase II/histidine kinase"/>
    <property type="match status" value="1"/>
</dbReference>
<keyword evidence="12" id="KW-0175">Coiled coil</keyword>
<comment type="subcellular location">
    <subcellularLocation>
        <location evidence="2">Membrane</location>
    </subcellularLocation>
</comment>
<keyword evidence="10" id="KW-0472">Membrane</keyword>
<dbReference type="InterPro" id="IPR004358">
    <property type="entry name" value="Sig_transdc_His_kin-like_C"/>
</dbReference>
<dbReference type="EC" id="2.7.13.3" evidence="3"/>
<proteinExistence type="predicted"/>
<dbReference type="SMART" id="SM00387">
    <property type="entry name" value="HATPase_c"/>
    <property type="match status" value="1"/>
</dbReference>
<evidence type="ECO:0000256" key="3">
    <source>
        <dbReference type="ARBA" id="ARBA00012438"/>
    </source>
</evidence>
<reference evidence="15" key="1">
    <citation type="submission" date="2017-08" db="EMBL/GenBank/DDBJ databases">
        <authorList>
            <person name="Imhoff J.F."/>
            <person name="Rahn T."/>
            <person name="Kuenzel S."/>
            <person name="Neulinger S.C."/>
        </authorList>
    </citation>
    <scope>NUCLEOTIDE SEQUENCE</scope>
    <source>
        <strain evidence="15">DSM 9154</strain>
    </source>
</reference>